<keyword evidence="6" id="KW-0999">Mitochondrion inner membrane</keyword>
<dbReference type="VEuPathDB" id="FungiDB:AB675_6619"/>
<sequence>MSSTFWASYLSGALGILVGNRLDVLKLLFITFNRTLLYLTPHPPPSPTKLAGCSLSHIWLAGFVGGLATWIVSAPSEYVKCRAQLGIPTSAGAAGQTRSSSSTSSSWQVARSTIQREGIPGLFRGGTLTSLRDAVGYGWYFWSYEVCKRLLIAQRTPDWWAELKGWEVVVAGGVAGVVTWASVYPLDVVKTRVQCWVPSGNVGSEREGLLGGTGREKPPRTWEVVKEVWKEAGIRGFYRGIGVCSLRAFVVNAVQWYAYEGIMGWMGEKQT</sequence>
<evidence type="ECO:0000256" key="4">
    <source>
        <dbReference type="ARBA" id="ARBA00022692"/>
    </source>
</evidence>
<keyword evidence="13" id="KW-1185">Reference proteome</keyword>
<evidence type="ECO:0000256" key="11">
    <source>
        <dbReference type="RuleBase" id="RU000488"/>
    </source>
</evidence>
<dbReference type="STRING" id="1664694.A0A0N0NQN8"/>
<dbReference type="InterPro" id="IPR050567">
    <property type="entry name" value="Mitochondrial_Carrier"/>
</dbReference>
<dbReference type="InterPro" id="IPR018108">
    <property type="entry name" value="MCP_transmembrane"/>
</dbReference>
<evidence type="ECO:0000256" key="3">
    <source>
        <dbReference type="ARBA" id="ARBA00022448"/>
    </source>
</evidence>
<dbReference type="GeneID" id="28738802"/>
<reference evidence="12 13" key="1">
    <citation type="submission" date="2015-06" db="EMBL/GenBank/DDBJ databases">
        <title>Draft genome of the ant-associated black yeast Phialophora attae CBS 131958.</title>
        <authorList>
            <person name="Moreno L.F."/>
            <person name="Stielow B.J."/>
            <person name="de Hoog S."/>
            <person name="Vicente V.A."/>
            <person name="Weiss V.A."/>
            <person name="de Vries M."/>
            <person name="Cruz L.M."/>
            <person name="Souza E.M."/>
        </authorList>
    </citation>
    <scope>NUCLEOTIDE SEQUENCE [LARGE SCALE GENOMIC DNA]</scope>
    <source>
        <strain evidence="12 13">CBS 131958</strain>
    </source>
</reference>
<evidence type="ECO:0000256" key="7">
    <source>
        <dbReference type="ARBA" id="ARBA00022989"/>
    </source>
</evidence>
<evidence type="ECO:0000256" key="5">
    <source>
        <dbReference type="ARBA" id="ARBA00022737"/>
    </source>
</evidence>
<feature type="repeat" description="Solcar" evidence="10">
    <location>
        <begin position="53"/>
        <end position="150"/>
    </location>
</feature>
<evidence type="ECO:0000256" key="1">
    <source>
        <dbReference type="ARBA" id="ARBA00004225"/>
    </source>
</evidence>
<comment type="caution">
    <text evidence="12">The sequence shown here is derived from an EMBL/GenBank/DDBJ whole genome shotgun (WGS) entry which is preliminary data.</text>
</comment>
<comment type="subcellular location">
    <subcellularLocation>
        <location evidence="1">Mitochondrion membrane</location>
        <topology evidence="1">Multi-pass membrane protein</topology>
    </subcellularLocation>
</comment>
<dbReference type="Gene3D" id="1.50.40.10">
    <property type="entry name" value="Mitochondrial carrier domain"/>
    <property type="match status" value="1"/>
</dbReference>
<dbReference type="GO" id="GO:0031966">
    <property type="term" value="C:mitochondrial membrane"/>
    <property type="evidence" value="ECO:0007669"/>
    <property type="project" value="UniProtKB-SubCell"/>
</dbReference>
<evidence type="ECO:0000256" key="10">
    <source>
        <dbReference type="PROSITE-ProRule" id="PRU00282"/>
    </source>
</evidence>
<evidence type="ECO:0000313" key="12">
    <source>
        <dbReference type="EMBL" id="KPI43919.1"/>
    </source>
</evidence>
<proteinExistence type="inferred from homology"/>
<keyword evidence="5" id="KW-0677">Repeat</keyword>
<name>A0A0N0NQN8_9EURO</name>
<evidence type="ECO:0000256" key="6">
    <source>
        <dbReference type="ARBA" id="ARBA00022792"/>
    </source>
</evidence>
<dbReference type="Proteomes" id="UP000038010">
    <property type="component" value="Unassembled WGS sequence"/>
</dbReference>
<accession>A0A0N0NQN8</accession>
<dbReference type="OrthoDB" id="193856at2759"/>
<dbReference type="SUPFAM" id="SSF103506">
    <property type="entry name" value="Mitochondrial carrier"/>
    <property type="match status" value="1"/>
</dbReference>
<dbReference type="InterPro" id="IPR023395">
    <property type="entry name" value="MCP_dom_sf"/>
</dbReference>
<keyword evidence="8" id="KW-0496">Mitochondrion</keyword>
<dbReference type="Pfam" id="PF00153">
    <property type="entry name" value="Mito_carr"/>
    <property type="match status" value="2"/>
</dbReference>
<dbReference type="PROSITE" id="PS50920">
    <property type="entry name" value="SOLCAR"/>
    <property type="match status" value="2"/>
</dbReference>
<keyword evidence="9 10" id="KW-0472">Membrane</keyword>
<feature type="repeat" description="Solcar" evidence="10">
    <location>
        <begin position="163"/>
        <end position="265"/>
    </location>
</feature>
<evidence type="ECO:0000256" key="2">
    <source>
        <dbReference type="ARBA" id="ARBA00006375"/>
    </source>
</evidence>
<dbReference type="RefSeq" id="XP_018003882.1">
    <property type="nucleotide sequence ID" value="XM_018146922.1"/>
</dbReference>
<evidence type="ECO:0000256" key="9">
    <source>
        <dbReference type="ARBA" id="ARBA00023136"/>
    </source>
</evidence>
<keyword evidence="3 11" id="KW-0813">Transport</keyword>
<comment type="similarity">
    <text evidence="2 11">Belongs to the mitochondrial carrier (TC 2.A.29) family.</text>
</comment>
<gene>
    <name evidence="12" type="ORF">AB675_6619</name>
</gene>
<organism evidence="12 13">
    <name type="scientific">Cyphellophora attinorum</name>
    <dbReference type="NCBI Taxonomy" id="1664694"/>
    <lineage>
        <taxon>Eukaryota</taxon>
        <taxon>Fungi</taxon>
        <taxon>Dikarya</taxon>
        <taxon>Ascomycota</taxon>
        <taxon>Pezizomycotina</taxon>
        <taxon>Eurotiomycetes</taxon>
        <taxon>Chaetothyriomycetidae</taxon>
        <taxon>Chaetothyriales</taxon>
        <taxon>Cyphellophoraceae</taxon>
        <taxon>Cyphellophora</taxon>
    </lineage>
</organism>
<dbReference type="PANTHER" id="PTHR45624:SF10">
    <property type="entry name" value="SLC (SOLUTE CARRIER) HOMOLOG"/>
    <property type="match status" value="1"/>
</dbReference>
<evidence type="ECO:0000256" key="8">
    <source>
        <dbReference type="ARBA" id="ARBA00023128"/>
    </source>
</evidence>
<dbReference type="PANTHER" id="PTHR45624">
    <property type="entry name" value="MITOCHONDRIAL BASIC AMINO ACIDS TRANSPORTER-RELATED"/>
    <property type="match status" value="1"/>
</dbReference>
<dbReference type="GO" id="GO:0022857">
    <property type="term" value="F:transmembrane transporter activity"/>
    <property type="evidence" value="ECO:0007669"/>
    <property type="project" value="TreeGrafter"/>
</dbReference>
<keyword evidence="4 10" id="KW-0812">Transmembrane</keyword>
<dbReference type="EMBL" id="LFJN01000004">
    <property type="protein sequence ID" value="KPI43919.1"/>
    <property type="molecule type" value="Genomic_DNA"/>
</dbReference>
<protein>
    <submittedName>
        <fullName evidence="12">Mitochondrial carnitine carrier</fullName>
    </submittedName>
</protein>
<evidence type="ECO:0000313" key="13">
    <source>
        <dbReference type="Proteomes" id="UP000038010"/>
    </source>
</evidence>
<keyword evidence="7" id="KW-1133">Transmembrane helix</keyword>
<dbReference type="AlphaFoldDB" id="A0A0N0NQN8"/>